<feature type="compositionally biased region" description="Basic and acidic residues" evidence="2">
    <location>
        <begin position="293"/>
        <end position="304"/>
    </location>
</feature>
<feature type="compositionally biased region" description="Basic and acidic residues" evidence="2">
    <location>
        <begin position="941"/>
        <end position="951"/>
    </location>
</feature>
<dbReference type="PROSITE" id="PS50156">
    <property type="entry name" value="SSD"/>
    <property type="match status" value="1"/>
</dbReference>
<feature type="compositionally biased region" description="Basic residues" evidence="2">
    <location>
        <begin position="903"/>
        <end position="913"/>
    </location>
</feature>
<dbReference type="GO" id="GO:0016020">
    <property type="term" value="C:membrane"/>
    <property type="evidence" value="ECO:0007669"/>
    <property type="project" value="TreeGrafter"/>
</dbReference>
<dbReference type="EMBL" id="FR823380">
    <property type="protein sequence ID" value="CBZ49698.1"/>
    <property type="molecule type" value="Genomic_DNA"/>
</dbReference>
<keyword evidence="3" id="KW-1133">Transmembrane helix</keyword>
<feature type="transmembrane region" description="Helical" evidence="3">
    <location>
        <begin position="1409"/>
        <end position="1429"/>
    </location>
</feature>
<dbReference type="VEuPathDB" id="ToxoDB:NCLIV_001860"/>
<keyword evidence="6" id="KW-1185">Reference proteome</keyword>
<dbReference type="RefSeq" id="XP_003879733.1">
    <property type="nucleotide sequence ID" value="XM_003879684.1"/>
</dbReference>
<feature type="transmembrane region" description="Helical" evidence="3">
    <location>
        <begin position="494"/>
        <end position="514"/>
    </location>
</feature>
<feature type="compositionally biased region" description="Polar residues" evidence="2">
    <location>
        <begin position="875"/>
        <end position="884"/>
    </location>
</feature>
<sequence>MMVGPPAWSNRAVARAQEEEHEERRRRKEREWEETESFAEERDSDVAFCGSDEDEDCHDDAYYEKLQKDQWSPFECASSFQAAKDRLIHAIGRCFVAYTLVVYKRPWLVIALSLMVSLLLAIGIPLRRVVKDGERQYALPWTRAHNDSLLYSNMFYGNLTRTEVIYVVANVEDTNLLTREFLDALWTFHLEVLELSVSVKPEEELMANTTLPPLLFDQLVGGLGVRDPNRRPHEDDFYWPRRLQTTEANSGDANAADFAASSFLSPIPLQIASQMSSLVLGPALHASASPAKTDLEVSSREKITEASSATVSSVRNVPLSTGREDDHADPVAPRGESEARFISNENKHAALGTLQRGTDNVHQSRQTPVLFRSERNLSVTGDNKVPGVPLQKPAALGATVRALGVTGGFGMSEFGCVETHAPAKDRISGLACRPPLPPDKPHMRPVARAWEAALVKLVENSRWRLPGASIYCKTDQSLEEGLSSSTGFKGSTDILFVLAAGTLIFGYVGLVTFSTNHFRSKMLVSVMGATAAALGYCGGAGLCYLVGLEHTTTATAAPFLVMGIGVDDVFVIINSYSLTFTRTVAKERLTITMRDSGLSITITTLTSIISFAIGATSPYLAIRNFCWITAAGILGGYLMCITFFLACLSIDAYYEERRQQTMARCCLLPVRRPPETGVQRARGGPLETEDAFSGSEGSRKRRPGNGWVGGLQSSGFRFSLPYTEDKKYLATARHSLLNQHASTVYECVTLQVAMEMTKGCELSARRQRPGSDDDSCGRLSDAPARPAREPKRTPKKRVAKAKAKQKAAVKEECDASHLQHPASGSERGASTAAENAPPSLEPATGAGRRGAAKAKAKAKQKGVLRAATPPDASKSIPNATPNLQKQEESKDAHDSSTESAAGRQRRVPPRGARKLVAELQPTKRGKKGGKSISDATANSERGSHTYAEEKTQGNLGHEATCVHPRTPKGAAAEAEMNTKQMSNASLSSSDSSSEDEPPSEVGEGLYRRGENARARAASRAADRGRRCTGFLNPRELSAVAFPRQGGIVRRTNGAKGARNLGQGKKGRTLQTRCPRQKLGAAGPRPRDARPSICRRGSANALPAFRDPRGRDAARNREADEETGTSVPGACGGAHEQPLGLKEQLKKLLDMAEQRQFNPHQTEEEKADAQIAEALGPVLQGKPAATVGPGAVVVLAIEEQLRQNRLETGVEQPRPKAKATLRRKFFDAQEFFFNNYGDPVKIFFTSPRDICSRTFKSEYAWLHQKLESRGYTRHLVDGLHVFLSSPLGAYGPENNPVTCMRILRSWLQTPMGANFASQFAWQGDSELRAFQTLLIPVYFPTSEESSNFMVSLRRDLQSFKAADAHAYNRLFVFYESDTSILSSTLANMAWAGCAVLIVSVLLLPSLWSAIMVIVILVLIDVSIIGFMHFWDLPLNMLTMVNLIISIGFAIDYATHICHTFCHCVGRTRDLRVFETLVLIGNPIFHGVLSTLLGVSVLAFTRSYVLRVFFKMMTLVLVLAFAHGVILLPVLLSLVGPMDPRKEPVKRALKNFVRGLRSKGRTERSK</sequence>
<feature type="domain" description="SSD" evidence="4">
    <location>
        <begin position="493"/>
        <end position="650"/>
    </location>
</feature>
<dbReference type="OMA" id="GASIYCK"/>
<evidence type="ECO:0000256" key="3">
    <source>
        <dbReference type="SAM" id="Phobius"/>
    </source>
</evidence>
<gene>
    <name evidence="5" type="ORF">NCLIV_001860</name>
</gene>
<feature type="transmembrane region" description="Helical" evidence="3">
    <location>
        <begin position="1474"/>
        <end position="1498"/>
    </location>
</feature>
<dbReference type="InterPro" id="IPR051697">
    <property type="entry name" value="Patched_domain-protein"/>
</dbReference>
<feature type="compositionally biased region" description="Basic residues" evidence="2">
    <location>
        <begin position="793"/>
        <end position="807"/>
    </location>
</feature>
<dbReference type="InParanoid" id="F0V7K7"/>
<feature type="compositionally biased region" description="Basic residues" evidence="2">
    <location>
        <begin position="850"/>
        <end position="862"/>
    </location>
</feature>
<feature type="region of interest" description="Disordered" evidence="2">
    <location>
        <begin position="763"/>
        <end position="1024"/>
    </location>
</feature>
<dbReference type="Proteomes" id="UP000007494">
    <property type="component" value="Chromosome Ia"/>
</dbReference>
<feature type="region of interest" description="Disordered" evidence="2">
    <location>
        <begin position="289"/>
        <end position="337"/>
    </location>
</feature>
<evidence type="ECO:0000313" key="6">
    <source>
        <dbReference type="Proteomes" id="UP000007494"/>
    </source>
</evidence>
<dbReference type="GeneID" id="13440554"/>
<feature type="compositionally biased region" description="Polar residues" evidence="2">
    <location>
        <begin position="977"/>
        <end position="986"/>
    </location>
</feature>
<protein>
    <submittedName>
        <fullName evidence="5">Sterol sensing 5-transmembrane protein, related</fullName>
    </submittedName>
</protein>
<feature type="compositionally biased region" description="Basic and acidic residues" evidence="2">
    <location>
        <begin position="322"/>
        <end position="337"/>
    </location>
</feature>
<feature type="transmembrane region" description="Helical" evidence="3">
    <location>
        <begin position="598"/>
        <end position="622"/>
    </location>
</feature>
<feature type="compositionally biased region" description="Basic and acidic residues" evidence="2">
    <location>
        <begin position="1105"/>
        <end position="1117"/>
    </location>
</feature>
<dbReference type="Gene3D" id="1.20.1640.10">
    <property type="entry name" value="Multidrug efflux transporter AcrB transmembrane domain"/>
    <property type="match status" value="2"/>
</dbReference>
<dbReference type="OrthoDB" id="6510177at2759"/>
<feature type="compositionally biased region" description="Polar residues" evidence="2">
    <location>
        <begin position="305"/>
        <end position="319"/>
    </location>
</feature>
<keyword evidence="3" id="KW-0472">Membrane</keyword>
<feature type="transmembrane region" description="Helical" evidence="3">
    <location>
        <begin position="559"/>
        <end position="578"/>
    </location>
</feature>
<evidence type="ECO:0000313" key="5">
    <source>
        <dbReference type="EMBL" id="CBZ49698.1"/>
    </source>
</evidence>
<evidence type="ECO:0000256" key="1">
    <source>
        <dbReference type="ARBA" id="ARBA00005585"/>
    </source>
</evidence>
<organism evidence="5 6">
    <name type="scientific">Neospora caninum (strain Liverpool)</name>
    <dbReference type="NCBI Taxonomy" id="572307"/>
    <lineage>
        <taxon>Eukaryota</taxon>
        <taxon>Sar</taxon>
        <taxon>Alveolata</taxon>
        <taxon>Apicomplexa</taxon>
        <taxon>Conoidasida</taxon>
        <taxon>Coccidia</taxon>
        <taxon>Eucoccidiorida</taxon>
        <taxon>Eimeriorina</taxon>
        <taxon>Sarcocystidae</taxon>
        <taxon>Neospora</taxon>
    </lineage>
</organism>
<evidence type="ECO:0000256" key="2">
    <source>
        <dbReference type="SAM" id="MobiDB-lite"/>
    </source>
</evidence>
<dbReference type="SUPFAM" id="SSF82866">
    <property type="entry name" value="Multidrug efflux transporter AcrB transmembrane domain"/>
    <property type="match status" value="2"/>
</dbReference>
<feature type="compositionally biased region" description="Basic and acidic residues" evidence="2">
    <location>
        <begin position="808"/>
        <end position="817"/>
    </location>
</feature>
<feature type="transmembrane region" description="Helical" evidence="3">
    <location>
        <begin position="1510"/>
        <end position="1534"/>
    </location>
</feature>
<feature type="transmembrane region" description="Helical" evidence="3">
    <location>
        <begin position="526"/>
        <end position="547"/>
    </location>
</feature>
<dbReference type="InterPro" id="IPR053958">
    <property type="entry name" value="HMGCR/SNAP/NPC1-like_SSD"/>
</dbReference>
<dbReference type="InterPro" id="IPR000731">
    <property type="entry name" value="SSD"/>
</dbReference>
<reference evidence="6" key="1">
    <citation type="journal article" date="2012" name="PLoS Pathog.">
        <title>Comparative genomics of the apicomplexan parasites Toxoplasma gondii and Neospora caninum: Coccidia differing in host range and transmission strategy.</title>
        <authorList>
            <person name="Reid A.J."/>
            <person name="Vermont S.J."/>
            <person name="Cotton J.A."/>
            <person name="Harris D."/>
            <person name="Hill-Cawthorne G.A."/>
            <person name="Konen-Waisman S."/>
            <person name="Latham S.M."/>
            <person name="Mourier T."/>
            <person name="Norton R."/>
            <person name="Quail M.A."/>
            <person name="Sanders M."/>
            <person name="Shanmugam D."/>
            <person name="Sohal A."/>
            <person name="Wasmuth J.D."/>
            <person name="Brunk B."/>
            <person name="Grigg M.E."/>
            <person name="Howard J.C."/>
            <person name="Parkinson J."/>
            <person name="Roos D.S."/>
            <person name="Trees A.J."/>
            <person name="Berriman M."/>
            <person name="Pain A."/>
            <person name="Wastling J.M."/>
        </authorList>
    </citation>
    <scope>NUCLEOTIDE SEQUENCE [LARGE SCALE GENOMIC DNA]</scope>
    <source>
        <strain evidence="6">Liverpool</strain>
    </source>
</reference>
<accession>F0V7K7</accession>
<dbReference type="eggNOG" id="KOG1934">
    <property type="taxonomic scope" value="Eukaryota"/>
</dbReference>
<evidence type="ECO:0000259" key="4">
    <source>
        <dbReference type="PROSITE" id="PS50156"/>
    </source>
</evidence>
<comment type="similarity">
    <text evidence="1">Belongs to the patched family.</text>
</comment>
<name>F0V7K7_NEOCL</name>
<dbReference type="PANTHER" id="PTHR10796">
    <property type="entry name" value="PATCHED-RELATED"/>
    <property type="match status" value="1"/>
</dbReference>
<dbReference type="Pfam" id="PF12349">
    <property type="entry name" value="Sterol-sensing"/>
    <property type="match status" value="1"/>
</dbReference>
<dbReference type="PANTHER" id="PTHR10796:SF92">
    <property type="entry name" value="PATCHED-RELATED, ISOFORM A"/>
    <property type="match status" value="1"/>
</dbReference>
<feature type="compositionally biased region" description="Basic and acidic residues" evidence="2">
    <location>
        <begin position="885"/>
        <end position="896"/>
    </location>
</feature>
<feature type="transmembrane region" description="Helical" evidence="3">
    <location>
        <begin position="634"/>
        <end position="654"/>
    </location>
</feature>
<feature type="region of interest" description="Disordered" evidence="2">
    <location>
        <begin position="1076"/>
        <end position="1135"/>
    </location>
</feature>
<feature type="transmembrane region" description="Helical" evidence="3">
    <location>
        <begin position="1435"/>
        <end position="1453"/>
    </location>
</feature>
<feature type="region of interest" description="Disordered" evidence="2">
    <location>
        <begin position="675"/>
        <end position="708"/>
    </location>
</feature>
<proteinExistence type="inferred from homology"/>
<feature type="region of interest" description="Disordered" evidence="2">
    <location>
        <begin position="1"/>
        <end position="42"/>
    </location>
</feature>
<feature type="transmembrane region" description="Helical" evidence="3">
    <location>
        <begin position="107"/>
        <end position="126"/>
    </location>
</feature>
<feature type="transmembrane region" description="Helical" evidence="3">
    <location>
        <begin position="1384"/>
        <end position="1402"/>
    </location>
</feature>
<keyword evidence="3 5" id="KW-0812">Transmembrane</keyword>